<dbReference type="PANTHER" id="PTHR42924">
    <property type="entry name" value="EXONUCLEASE"/>
    <property type="match status" value="1"/>
</dbReference>
<dbReference type="Proteomes" id="UP000774000">
    <property type="component" value="Unassembled WGS sequence"/>
</dbReference>
<reference evidence="2" key="1">
    <citation type="submission" date="2021-01" db="EMBL/GenBank/DDBJ databases">
        <title>Genomic Encyclopedia of Type Strains, Phase IV (KMG-IV): sequencing the most valuable type-strain genomes for metagenomic binning, comparative biology and taxonomic classification.</title>
        <authorList>
            <person name="Goeker M."/>
        </authorList>
    </citation>
    <scope>NUCLEOTIDE SEQUENCE</scope>
    <source>
        <strain evidence="2">DSM 23230</strain>
    </source>
</reference>
<dbReference type="SMART" id="SM00481">
    <property type="entry name" value="POLIIIAc"/>
    <property type="match status" value="1"/>
</dbReference>
<dbReference type="AlphaFoldDB" id="A0A938XVH4"/>
<gene>
    <name evidence="2" type="ORF">JOC47_000824</name>
</gene>
<dbReference type="Gene3D" id="1.10.150.650">
    <property type="match status" value="1"/>
</dbReference>
<dbReference type="SUPFAM" id="SSF89550">
    <property type="entry name" value="PHP domain-like"/>
    <property type="match status" value="1"/>
</dbReference>
<dbReference type="Gene3D" id="3.20.20.140">
    <property type="entry name" value="Metal-dependent hydrolases"/>
    <property type="match status" value="1"/>
</dbReference>
<dbReference type="InterPro" id="IPR016195">
    <property type="entry name" value="Pol/histidinol_Pase-like"/>
</dbReference>
<evidence type="ECO:0000313" key="2">
    <source>
        <dbReference type="EMBL" id="MBM7555990.1"/>
    </source>
</evidence>
<dbReference type="RefSeq" id="WP_204700698.1">
    <property type="nucleotide sequence ID" value="NZ_JAFBDQ010000003.1"/>
</dbReference>
<dbReference type="InterPro" id="IPR052018">
    <property type="entry name" value="PHP_domain"/>
</dbReference>
<comment type="caution">
    <text evidence="2">The sequence shown here is derived from an EMBL/GenBank/DDBJ whole genome shotgun (WGS) entry which is preliminary data.</text>
</comment>
<proteinExistence type="predicted"/>
<keyword evidence="3" id="KW-1185">Reference proteome</keyword>
<feature type="domain" description="Polymerase/histidinol phosphatase N-terminal" evidence="1">
    <location>
        <begin position="6"/>
        <end position="71"/>
    </location>
</feature>
<dbReference type="InterPro" id="IPR004013">
    <property type="entry name" value="PHP_dom"/>
</dbReference>
<dbReference type="EMBL" id="JAFBDQ010000003">
    <property type="protein sequence ID" value="MBM7555990.1"/>
    <property type="molecule type" value="Genomic_DNA"/>
</dbReference>
<dbReference type="GO" id="GO:0035312">
    <property type="term" value="F:5'-3' DNA exonuclease activity"/>
    <property type="evidence" value="ECO:0007669"/>
    <property type="project" value="TreeGrafter"/>
</dbReference>
<dbReference type="CDD" id="cd07438">
    <property type="entry name" value="PHP_HisPPase_AMP"/>
    <property type="match status" value="1"/>
</dbReference>
<evidence type="ECO:0000313" key="3">
    <source>
        <dbReference type="Proteomes" id="UP000774000"/>
    </source>
</evidence>
<name>A0A938XVH4_9FIRM</name>
<organism evidence="2 3">
    <name type="scientific">Halanaerobacter jeridensis</name>
    <dbReference type="NCBI Taxonomy" id="706427"/>
    <lineage>
        <taxon>Bacteria</taxon>
        <taxon>Bacillati</taxon>
        <taxon>Bacillota</taxon>
        <taxon>Clostridia</taxon>
        <taxon>Halanaerobiales</taxon>
        <taxon>Halobacteroidaceae</taxon>
        <taxon>Halanaerobacter</taxon>
    </lineage>
</organism>
<evidence type="ECO:0000259" key="1">
    <source>
        <dbReference type="SMART" id="SM00481"/>
    </source>
</evidence>
<dbReference type="PANTHER" id="PTHR42924:SF3">
    <property type="entry name" value="POLYMERASE_HISTIDINOL PHOSPHATASE N-TERMINAL DOMAIN-CONTAINING PROTEIN"/>
    <property type="match status" value="1"/>
</dbReference>
<dbReference type="Pfam" id="PF02811">
    <property type="entry name" value="PHP"/>
    <property type="match status" value="1"/>
</dbReference>
<sequence length="276" mass="31125">MQENYIDLHLHTTASDGNFSPEEVVAKADQLGFNAIAITDHDTIEGIKPALREGVKLDLEVVPGIEINTDYADTEVHVLGYYIDYENKVLLNKLKELKKARYFRAEKIVDKLNDLGIEINFDEVLNLADGAAVGRSHIAQIILEKGYVDQWGEVFDKYIGRKAPAYVERERLDVKGAIDLIKQANGIPVIAHPALINNDELLKKFIKWGAEGIEVYHTEHNKEKEEKYLKFAKEHNLLITGGSDCHGPRRKEGVLLGAVKVSYAKLKKLKERNVLL</sequence>
<accession>A0A938XVH4</accession>
<dbReference type="GO" id="GO:0004534">
    <property type="term" value="F:5'-3' RNA exonuclease activity"/>
    <property type="evidence" value="ECO:0007669"/>
    <property type="project" value="TreeGrafter"/>
</dbReference>
<protein>
    <submittedName>
        <fullName evidence="2">Metal-dependent phosphoesterase TrpH</fullName>
    </submittedName>
</protein>
<dbReference type="InterPro" id="IPR003141">
    <property type="entry name" value="Pol/His_phosphatase_N"/>
</dbReference>